<comment type="similarity">
    <text evidence="6">Belongs to the exbB/tolQ family.</text>
</comment>
<keyword evidence="4 7" id="KW-1133">Transmembrane helix</keyword>
<organism evidence="9 10">
    <name type="scientific">Flavobacterium agri</name>
    <dbReference type="NCBI Taxonomy" id="2743471"/>
    <lineage>
        <taxon>Bacteria</taxon>
        <taxon>Pseudomonadati</taxon>
        <taxon>Bacteroidota</taxon>
        <taxon>Flavobacteriia</taxon>
        <taxon>Flavobacteriales</taxon>
        <taxon>Flavobacteriaceae</taxon>
        <taxon>Flavobacterium</taxon>
    </lineage>
</organism>
<evidence type="ECO:0000256" key="1">
    <source>
        <dbReference type="ARBA" id="ARBA00004651"/>
    </source>
</evidence>
<name>A0A7Y8Y4G4_9FLAO</name>
<evidence type="ECO:0000313" key="9">
    <source>
        <dbReference type="EMBL" id="NYA72459.1"/>
    </source>
</evidence>
<dbReference type="EMBL" id="JACBJI010000008">
    <property type="protein sequence ID" value="NYA72459.1"/>
    <property type="molecule type" value="Genomic_DNA"/>
</dbReference>
<keyword evidence="6" id="KW-0653">Protein transport</keyword>
<dbReference type="PANTHER" id="PTHR30625">
    <property type="entry name" value="PROTEIN TOLQ"/>
    <property type="match status" value="1"/>
</dbReference>
<evidence type="ECO:0000256" key="3">
    <source>
        <dbReference type="ARBA" id="ARBA00022692"/>
    </source>
</evidence>
<feature type="domain" description="MotA/TolQ/ExbB proton channel" evidence="8">
    <location>
        <begin position="107"/>
        <end position="220"/>
    </location>
</feature>
<dbReference type="Pfam" id="PF01618">
    <property type="entry name" value="MotA_ExbB"/>
    <property type="match status" value="1"/>
</dbReference>
<sequence>MQFLTLLLQDPQTVQDTTAAAQNAAGAATVAVTENVSYLDFVLKGGAMIYPLILLLFFCIYVIIERAMTIKKLGKQDPNLLNEVKTQLRAGRIDNALMLCSRDGNSTAAILKSGIQTIGRPISEIESAMEKTANIEIAKMEKGLGYLGLISGVAPILGFIGTIAGVIKIFHSISTTGNLNIQTISGGLYEKMISSGAGLVVGVIAYSGYHLYNMVIDGFTVKAEAQTLEIINVIQSPDGN</sequence>
<keyword evidence="2" id="KW-1003">Cell membrane</keyword>
<comment type="subcellular location">
    <subcellularLocation>
        <location evidence="1">Cell membrane</location>
        <topology evidence="1">Multi-pass membrane protein</topology>
    </subcellularLocation>
    <subcellularLocation>
        <location evidence="6">Membrane</location>
        <topology evidence="6">Multi-pass membrane protein</topology>
    </subcellularLocation>
</comment>
<evidence type="ECO:0000256" key="4">
    <source>
        <dbReference type="ARBA" id="ARBA00022989"/>
    </source>
</evidence>
<dbReference type="GO" id="GO:0005886">
    <property type="term" value="C:plasma membrane"/>
    <property type="evidence" value="ECO:0007669"/>
    <property type="project" value="UniProtKB-SubCell"/>
</dbReference>
<dbReference type="InterPro" id="IPR002898">
    <property type="entry name" value="MotA_ExbB_proton_chnl"/>
</dbReference>
<feature type="transmembrane region" description="Helical" evidence="7">
    <location>
        <begin position="146"/>
        <end position="173"/>
    </location>
</feature>
<keyword evidence="6" id="KW-0813">Transport</keyword>
<evidence type="ECO:0000256" key="6">
    <source>
        <dbReference type="RuleBase" id="RU004057"/>
    </source>
</evidence>
<keyword evidence="5 7" id="KW-0472">Membrane</keyword>
<dbReference type="PANTHER" id="PTHR30625:SF17">
    <property type="entry name" value="TOLQ-RELATED"/>
    <property type="match status" value="1"/>
</dbReference>
<evidence type="ECO:0000313" key="10">
    <source>
        <dbReference type="Proteomes" id="UP000535020"/>
    </source>
</evidence>
<comment type="caution">
    <text evidence="9">The sequence shown here is derived from an EMBL/GenBank/DDBJ whole genome shotgun (WGS) entry which is preliminary data.</text>
</comment>
<dbReference type="RefSeq" id="WP_176007263.1">
    <property type="nucleotide sequence ID" value="NZ_JABWMI010000020.1"/>
</dbReference>
<protein>
    <submittedName>
        <fullName evidence="9">MotA/TolQ/ExbB proton channel family protein</fullName>
    </submittedName>
</protein>
<evidence type="ECO:0000256" key="7">
    <source>
        <dbReference type="SAM" id="Phobius"/>
    </source>
</evidence>
<evidence type="ECO:0000259" key="8">
    <source>
        <dbReference type="Pfam" id="PF01618"/>
    </source>
</evidence>
<feature type="transmembrane region" description="Helical" evidence="7">
    <location>
        <begin position="193"/>
        <end position="212"/>
    </location>
</feature>
<keyword evidence="3 7" id="KW-0812">Transmembrane</keyword>
<feature type="transmembrane region" description="Helical" evidence="7">
    <location>
        <begin position="47"/>
        <end position="64"/>
    </location>
</feature>
<gene>
    <name evidence="9" type="ORF">HZF10_16125</name>
</gene>
<evidence type="ECO:0000256" key="5">
    <source>
        <dbReference type="ARBA" id="ARBA00023136"/>
    </source>
</evidence>
<dbReference type="Proteomes" id="UP000535020">
    <property type="component" value="Unassembled WGS sequence"/>
</dbReference>
<dbReference type="InterPro" id="IPR050790">
    <property type="entry name" value="ExbB/TolQ_transport"/>
</dbReference>
<reference evidence="9 10" key="1">
    <citation type="submission" date="2020-07" db="EMBL/GenBank/DDBJ databases">
        <authorList>
            <person name="Sun Q."/>
        </authorList>
    </citation>
    <scope>NUCLEOTIDE SEQUENCE [LARGE SCALE GENOMIC DNA]</scope>
    <source>
        <strain evidence="9 10">MAH-1</strain>
    </source>
</reference>
<dbReference type="GO" id="GO:0017038">
    <property type="term" value="P:protein import"/>
    <property type="evidence" value="ECO:0007669"/>
    <property type="project" value="TreeGrafter"/>
</dbReference>
<evidence type="ECO:0000256" key="2">
    <source>
        <dbReference type="ARBA" id="ARBA00022475"/>
    </source>
</evidence>
<accession>A0A7Y8Y4G4</accession>
<proteinExistence type="inferred from homology"/>
<dbReference type="AlphaFoldDB" id="A0A7Y8Y4G4"/>
<keyword evidence="10" id="KW-1185">Reference proteome</keyword>